<evidence type="ECO:0000259" key="7">
    <source>
        <dbReference type="Pfam" id="PF24961"/>
    </source>
</evidence>
<evidence type="ECO:0000313" key="9">
    <source>
        <dbReference type="EMBL" id="RXS94641.1"/>
    </source>
</evidence>
<dbReference type="SUPFAM" id="SSF141322">
    <property type="entry name" value="NfeD domain-like"/>
    <property type="match status" value="1"/>
</dbReference>
<name>A0A4Q1SBW8_9BACT</name>
<evidence type="ECO:0000256" key="4">
    <source>
        <dbReference type="ARBA" id="ARBA00023136"/>
    </source>
</evidence>
<dbReference type="GO" id="GO:0016020">
    <property type="term" value="C:membrane"/>
    <property type="evidence" value="ECO:0007669"/>
    <property type="project" value="UniProtKB-SubCell"/>
</dbReference>
<gene>
    <name evidence="9" type="ORF">ESZ00_14865</name>
</gene>
<dbReference type="PANTHER" id="PTHR33507">
    <property type="entry name" value="INNER MEMBRANE PROTEIN YBBJ"/>
    <property type="match status" value="1"/>
</dbReference>
<feature type="domain" description="NfeD integral membrane" evidence="7">
    <location>
        <begin position="254"/>
        <end position="371"/>
    </location>
</feature>
<evidence type="ECO:0000259" key="6">
    <source>
        <dbReference type="Pfam" id="PF01957"/>
    </source>
</evidence>
<dbReference type="EMBL" id="SDMK01000003">
    <property type="protein sequence ID" value="RXS94641.1"/>
    <property type="molecule type" value="Genomic_DNA"/>
</dbReference>
<dbReference type="AlphaFoldDB" id="A0A4Q1SBW8"/>
<dbReference type="Gene3D" id="3.90.226.10">
    <property type="entry name" value="2-enoyl-CoA Hydratase, Chain A, domain 1"/>
    <property type="match status" value="1"/>
</dbReference>
<dbReference type="Gene3D" id="2.40.50.140">
    <property type="entry name" value="Nucleic acid-binding proteins"/>
    <property type="match status" value="1"/>
</dbReference>
<dbReference type="SUPFAM" id="SSF52096">
    <property type="entry name" value="ClpP/crotonase"/>
    <property type="match status" value="1"/>
</dbReference>
<dbReference type="PANTHER" id="PTHR33507:SF4">
    <property type="entry name" value="NODULATION COMPETITIVENESS PROTEIN NFED"/>
    <property type="match status" value="1"/>
</dbReference>
<protein>
    <submittedName>
        <fullName evidence="9">Nodulation protein NfeD</fullName>
    </submittedName>
</protein>
<feature type="transmembrane region" description="Helical" evidence="5">
    <location>
        <begin position="352"/>
        <end position="375"/>
    </location>
</feature>
<comment type="caution">
    <text evidence="9">The sequence shown here is derived from an EMBL/GenBank/DDBJ whole genome shotgun (WGS) entry which is preliminary data.</text>
</comment>
<dbReference type="InterPro" id="IPR056739">
    <property type="entry name" value="NfeD_membrane"/>
</dbReference>
<dbReference type="PROSITE" id="PS51257">
    <property type="entry name" value="PROKAR_LIPOPROTEIN"/>
    <property type="match status" value="1"/>
</dbReference>
<dbReference type="Pfam" id="PF01957">
    <property type="entry name" value="NfeD"/>
    <property type="match status" value="1"/>
</dbReference>
<dbReference type="InterPro" id="IPR029045">
    <property type="entry name" value="ClpP/crotonase-like_dom_sf"/>
</dbReference>
<sequence length="459" mass="48411">MTAHRRAGQWAALVGFALACLLVCVLAGKGSVTASAQSGRPVVTVLNLDDTIQPISEDFVARGIAQASAWHAEALIVELNTPGGLLDTTRSLVGRLLASPVPVVVYVAPTGSRAGSAGFFLLEAADVAAMAPGTNAGASHPVIESGTLDPLMKEKLENDTTAFLRSFVTKRGRNVDAAQDAVLHSKSYTEHEALDLHLIDRVAPDLSALLQTLDGRTVTRFNGQTVVLHTANAEVRNIQPTLREAILDRLMDPNLAVLILVLGGLLIYIEFNAPGTIIPGAMGTLLLLTALFALNLLPVHYTAVMLLLASFVLMLLEAKFPSHGVLAVVGIVALIFGTLTLVSAPIPELEVHLATALSCGAAFGFITTVLVRIAIRARRNKVITGPEAMIGSIGLAQENFTPFGEAAQRGQILIHGELWLAEAVAGGGMVQHRESVRVLAVRGLLLLVERVPGPLSRAE</sequence>
<keyword evidence="3 5" id="KW-1133">Transmembrane helix</keyword>
<feature type="transmembrane region" description="Helical" evidence="5">
    <location>
        <begin position="300"/>
        <end position="318"/>
    </location>
</feature>
<dbReference type="Proteomes" id="UP000290253">
    <property type="component" value="Unassembled WGS sequence"/>
</dbReference>
<dbReference type="InterPro" id="IPR012340">
    <property type="entry name" value="NA-bd_OB-fold"/>
</dbReference>
<dbReference type="Pfam" id="PF24961">
    <property type="entry name" value="NfeD_membrane"/>
    <property type="match status" value="1"/>
</dbReference>
<comment type="subcellular location">
    <subcellularLocation>
        <location evidence="1">Membrane</location>
        <topology evidence="1">Multi-pass membrane protein</topology>
    </subcellularLocation>
</comment>
<evidence type="ECO:0000256" key="5">
    <source>
        <dbReference type="SAM" id="Phobius"/>
    </source>
</evidence>
<evidence type="ECO:0000256" key="2">
    <source>
        <dbReference type="ARBA" id="ARBA00022692"/>
    </source>
</evidence>
<keyword evidence="4 5" id="KW-0472">Membrane</keyword>
<evidence type="ECO:0000259" key="8">
    <source>
        <dbReference type="Pfam" id="PF25145"/>
    </source>
</evidence>
<reference evidence="9 10" key="1">
    <citation type="journal article" date="2016" name="Int. J. Syst. Evol. Microbiol.">
        <title>Acidipila dinghuensis sp. nov., an acidobacterium isolated from forest soil.</title>
        <authorList>
            <person name="Jiang Y.W."/>
            <person name="Wang J."/>
            <person name="Chen M.H."/>
            <person name="Lv Y.Y."/>
            <person name="Qiu L.H."/>
        </authorList>
    </citation>
    <scope>NUCLEOTIDE SEQUENCE [LARGE SCALE GENOMIC DNA]</scope>
    <source>
        <strain evidence="9 10">DHOF10</strain>
    </source>
</reference>
<keyword evidence="2 5" id="KW-0812">Transmembrane</keyword>
<evidence type="ECO:0000256" key="1">
    <source>
        <dbReference type="ARBA" id="ARBA00004141"/>
    </source>
</evidence>
<dbReference type="InterPro" id="IPR052165">
    <property type="entry name" value="Membrane_assoc_protease"/>
</dbReference>
<feature type="domain" description="NfeD-like C-terminal" evidence="6">
    <location>
        <begin position="387"/>
        <end position="450"/>
    </location>
</feature>
<evidence type="ECO:0000256" key="3">
    <source>
        <dbReference type="ARBA" id="ARBA00022989"/>
    </source>
</evidence>
<accession>A0A4Q1SBW8</accession>
<dbReference type="Pfam" id="PF25145">
    <property type="entry name" value="NfeD1b_N"/>
    <property type="match status" value="1"/>
</dbReference>
<evidence type="ECO:0000313" key="10">
    <source>
        <dbReference type="Proteomes" id="UP000290253"/>
    </source>
</evidence>
<feature type="transmembrane region" description="Helical" evidence="5">
    <location>
        <begin position="325"/>
        <end position="346"/>
    </location>
</feature>
<feature type="transmembrane region" description="Helical" evidence="5">
    <location>
        <begin position="250"/>
        <end position="269"/>
    </location>
</feature>
<keyword evidence="10" id="KW-1185">Reference proteome</keyword>
<dbReference type="OrthoDB" id="9806253at2"/>
<feature type="domain" description="NfeD1b N-terminal" evidence="8">
    <location>
        <begin position="43"/>
        <end position="179"/>
    </location>
</feature>
<organism evidence="9 10">
    <name type="scientific">Silvibacterium dinghuense</name>
    <dbReference type="NCBI Taxonomy" id="1560006"/>
    <lineage>
        <taxon>Bacteria</taxon>
        <taxon>Pseudomonadati</taxon>
        <taxon>Acidobacteriota</taxon>
        <taxon>Terriglobia</taxon>
        <taxon>Terriglobales</taxon>
        <taxon>Acidobacteriaceae</taxon>
        <taxon>Silvibacterium</taxon>
    </lineage>
</organism>
<dbReference type="InterPro" id="IPR056738">
    <property type="entry name" value="NfeD1b_N"/>
</dbReference>
<proteinExistence type="predicted"/>
<dbReference type="InterPro" id="IPR002810">
    <property type="entry name" value="NfeD-like_C"/>
</dbReference>